<dbReference type="PROSITE" id="PS51112">
    <property type="entry name" value="AMMECR1"/>
    <property type="match status" value="1"/>
</dbReference>
<name>A0A1K1LGB8_9BACT</name>
<evidence type="ECO:0000259" key="1">
    <source>
        <dbReference type="PROSITE" id="PS51112"/>
    </source>
</evidence>
<feature type="domain" description="AMMECR1" evidence="1">
    <location>
        <begin position="10"/>
        <end position="188"/>
    </location>
</feature>
<reference evidence="3" key="1">
    <citation type="submission" date="2016-10" db="EMBL/GenBank/DDBJ databases">
        <authorList>
            <person name="Wegmann U."/>
        </authorList>
    </citation>
    <scope>NUCLEOTIDE SEQUENCE [LARGE SCALE GENOMIC DNA]</scope>
</reference>
<dbReference type="SUPFAM" id="SSF143447">
    <property type="entry name" value="AMMECR1-like"/>
    <property type="match status" value="1"/>
</dbReference>
<dbReference type="InterPro" id="IPR027485">
    <property type="entry name" value="AMMECR1_N"/>
</dbReference>
<protein>
    <submittedName>
        <fullName evidence="2">COG2078: Uncharacterized ACR</fullName>
    </submittedName>
</protein>
<accession>A0A1K1LGB8</accession>
<dbReference type="InterPro" id="IPR027623">
    <property type="entry name" value="AmmeMemoSam_A"/>
</dbReference>
<sequence>MGVTFSLNDEERHWLSRLARQSITTALEGREDGPPPLPPALAGGTLAQSLGSFVTLNKDGDLRGCIGNMVGREPLWRNVWRMARAAAFEDPRFPALDAAEWPRCSLHISVLGPLSPCPDPARIVIGRHGLLLRLGMRQGVFLPQVPVEQGWDLPQYLEHLCRKAGLPAGSWRDPQALLFWFESLVFEA</sequence>
<dbReference type="AlphaFoldDB" id="A0A1K1LGB8"/>
<dbReference type="PANTHER" id="PTHR13016">
    <property type="entry name" value="AMMECR1 HOMOLOG"/>
    <property type="match status" value="1"/>
</dbReference>
<dbReference type="NCBIfam" id="TIGR04335">
    <property type="entry name" value="AmmeMemoSam_A"/>
    <property type="match status" value="1"/>
</dbReference>
<dbReference type="InterPro" id="IPR036071">
    <property type="entry name" value="AMMECR1_dom_sf"/>
</dbReference>
<dbReference type="Gene3D" id="3.30.1490.150">
    <property type="entry name" value="Hypothetical protein ph0010, domain 2"/>
    <property type="match status" value="1"/>
</dbReference>
<dbReference type="InterPro" id="IPR023473">
    <property type="entry name" value="AMMECR1"/>
</dbReference>
<dbReference type="RefSeq" id="WP_072335932.1">
    <property type="nucleotide sequence ID" value="NZ_CBCTAE010000034.1"/>
</dbReference>
<keyword evidence="3" id="KW-1185">Reference proteome</keyword>
<dbReference type="Gene3D" id="3.30.700.20">
    <property type="entry name" value="Hypothetical protein ph0010, domain 1"/>
    <property type="match status" value="1"/>
</dbReference>
<dbReference type="EMBL" id="LT630450">
    <property type="protein sequence ID" value="SFV73757.1"/>
    <property type="molecule type" value="Genomic_DNA"/>
</dbReference>
<dbReference type="Pfam" id="PF01871">
    <property type="entry name" value="AMMECR1"/>
    <property type="match status" value="1"/>
</dbReference>
<dbReference type="Proteomes" id="UP000186323">
    <property type="component" value="Chromosome I"/>
</dbReference>
<evidence type="ECO:0000313" key="2">
    <source>
        <dbReference type="EMBL" id="SFV73757.1"/>
    </source>
</evidence>
<dbReference type="NCBIfam" id="TIGR00296">
    <property type="entry name" value="TIGR00296 family protein"/>
    <property type="match status" value="1"/>
</dbReference>
<dbReference type="InterPro" id="IPR002733">
    <property type="entry name" value="AMMECR1_domain"/>
</dbReference>
<dbReference type="PANTHER" id="PTHR13016:SF0">
    <property type="entry name" value="AMME SYNDROME CANDIDATE GENE 1 PROTEIN"/>
    <property type="match status" value="1"/>
</dbReference>
<evidence type="ECO:0000313" key="3">
    <source>
        <dbReference type="Proteomes" id="UP000186323"/>
    </source>
</evidence>
<proteinExistence type="predicted"/>
<dbReference type="KEGG" id="dpg:DESPIGER_1932"/>
<dbReference type="OrthoDB" id="9782820at2"/>
<gene>
    <name evidence="2" type="ORF">DESPIGER_1932</name>
</gene>
<organism evidence="2 3">
    <name type="scientific">Desulfovibrio piger</name>
    <dbReference type="NCBI Taxonomy" id="901"/>
    <lineage>
        <taxon>Bacteria</taxon>
        <taxon>Pseudomonadati</taxon>
        <taxon>Thermodesulfobacteriota</taxon>
        <taxon>Desulfovibrionia</taxon>
        <taxon>Desulfovibrionales</taxon>
        <taxon>Desulfovibrionaceae</taxon>
        <taxon>Desulfovibrio</taxon>
    </lineage>
</organism>